<name>A0A5B8Z5N5_CYTDA</name>
<accession>A0A5B8Z5N5</accession>
<evidence type="ECO:0000256" key="1">
    <source>
        <dbReference type="SAM" id="Phobius"/>
    </source>
</evidence>
<proteinExistence type="predicted"/>
<dbReference type="Pfam" id="PF10882">
    <property type="entry name" value="bPH_5"/>
    <property type="match status" value="1"/>
</dbReference>
<dbReference type="Proteomes" id="UP000321555">
    <property type="component" value="Chromosome"/>
</dbReference>
<dbReference type="EMBL" id="CP042593">
    <property type="protein sequence ID" value="QED46696.1"/>
    <property type="molecule type" value="Genomic_DNA"/>
</dbReference>
<protein>
    <submittedName>
        <fullName evidence="3">DUF3784 domain-containing protein</fullName>
    </submittedName>
</protein>
<feature type="domain" description="Bacterial Pleckstrin homology" evidence="2">
    <location>
        <begin position="138"/>
        <end position="226"/>
    </location>
</feature>
<dbReference type="Pfam" id="PF12650">
    <property type="entry name" value="DUF3784"/>
    <property type="match status" value="1"/>
</dbReference>
<dbReference type="InterPro" id="IPR017259">
    <property type="entry name" value="UCP037672"/>
</dbReference>
<gene>
    <name evidence="3" type="ORF">FSZ17_05080</name>
</gene>
<sequence length="243" mass="27887">MIGLIATIIIMILIFGLLGWAIRYKKAYFLISGFESRSEEEKQELIENGLPQKTGGLLLLTAAVMLLLLPLLCTPFKYAIEFQFGGMLVFLMGGVIYLSKYEVPRKRKRSYMISISLFIAVVGSITALTLYSYQGYQLIVKEEQFEITGMYGDEWRIKDIKKVELMETMPQVKAKTNGVGLPTLSKGHFKVKDYGSSLLFIQKEASPYIYIELEDRKIFINDKNSNKTREWFQQLKEKAENTK</sequence>
<keyword evidence="1" id="KW-0812">Transmembrane</keyword>
<organism evidence="3 4">
    <name type="scientific">Cytobacillus dafuensis</name>
    <name type="common">Bacillus dafuensis</name>
    <dbReference type="NCBI Taxonomy" id="1742359"/>
    <lineage>
        <taxon>Bacteria</taxon>
        <taxon>Bacillati</taxon>
        <taxon>Bacillota</taxon>
        <taxon>Bacilli</taxon>
        <taxon>Bacillales</taxon>
        <taxon>Bacillaceae</taxon>
        <taxon>Cytobacillus</taxon>
    </lineage>
</organism>
<evidence type="ECO:0000313" key="3">
    <source>
        <dbReference type="EMBL" id="QED46696.1"/>
    </source>
</evidence>
<reference evidence="4" key="1">
    <citation type="submission" date="2019-08" db="EMBL/GenBank/DDBJ databases">
        <authorList>
            <person name="Zheng X."/>
        </authorList>
    </citation>
    <scope>NUCLEOTIDE SEQUENCE [LARGE SCALE GENOMIC DNA]</scope>
    <source>
        <strain evidence="4">FJAT-25496</strain>
    </source>
</reference>
<keyword evidence="1" id="KW-0472">Membrane</keyword>
<feature type="transmembrane region" description="Helical" evidence="1">
    <location>
        <begin position="78"/>
        <end position="99"/>
    </location>
</feature>
<dbReference type="KEGG" id="bda:FSZ17_05080"/>
<dbReference type="AlphaFoldDB" id="A0A5B8Z5N5"/>
<feature type="transmembrane region" description="Helical" evidence="1">
    <location>
        <begin position="6"/>
        <end position="22"/>
    </location>
</feature>
<dbReference type="RefSeq" id="WP_057775974.1">
    <property type="nucleotide sequence ID" value="NZ_CP042593.1"/>
</dbReference>
<keyword evidence="4" id="KW-1185">Reference proteome</keyword>
<evidence type="ECO:0000259" key="2">
    <source>
        <dbReference type="Pfam" id="PF10882"/>
    </source>
</evidence>
<dbReference type="OrthoDB" id="2082701at2"/>
<dbReference type="InterPro" id="IPR027783">
    <property type="entry name" value="Bacterial_PH-related"/>
</dbReference>
<feature type="transmembrane region" description="Helical" evidence="1">
    <location>
        <begin position="111"/>
        <end position="133"/>
    </location>
</feature>
<evidence type="ECO:0000313" key="4">
    <source>
        <dbReference type="Proteomes" id="UP000321555"/>
    </source>
</evidence>
<feature type="transmembrane region" description="Helical" evidence="1">
    <location>
        <begin position="55"/>
        <end position="72"/>
    </location>
</feature>
<keyword evidence="1" id="KW-1133">Transmembrane helix</keyword>
<dbReference type="STRING" id="1742359.GCA_001439625_00914"/>